<gene>
    <name evidence="4" type="ORF">J8A68_006117</name>
</gene>
<feature type="compositionally biased region" description="Acidic residues" evidence="2">
    <location>
        <begin position="315"/>
        <end position="329"/>
    </location>
</feature>
<sequence>MVNSKLNHSEDDDVQENFIPSLNQGTLKKLVQIIQAIQHKDNSTQHFGEYLFEAKNLDSVVKLADHKKLVKYDGTNSKVAFKIFREFKQSLRELYSNENQIREYLTATQVRVCASLYFEKDGAKFIDDKLMSLESNKVKVDDLLQMIEKRMVKEHLLFDLIAELVSFKQETDYATYRTKFLELVDLLPYPTTQREAWFMNQVKNYLQMLFVRNAHESIYSTLQLEIKSLDDIAKFTPPSHVLKSSNTAVQAKYGKKHSLEQELEQDDQDKVQEKRFKTGCFVCGDTGHFKGDCPVVAGADNETDEDELSLVSDSEVSELEVGSETDEDESRSVLDSEGSESEVSGSEVSSVSSVEDSGSELEESETLSEEDSD</sequence>
<protein>
    <recommendedName>
        <fullName evidence="3">CCHC-type domain-containing protein</fullName>
    </recommendedName>
</protein>
<keyword evidence="1" id="KW-0479">Metal-binding</keyword>
<organism evidence="4 5">
    <name type="scientific">[Candida] subhashii</name>
    <dbReference type="NCBI Taxonomy" id="561895"/>
    <lineage>
        <taxon>Eukaryota</taxon>
        <taxon>Fungi</taxon>
        <taxon>Dikarya</taxon>
        <taxon>Ascomycota</taxon>
        <taxon>Saccharomycotina</taxon>
        <taxon>Pichiomycetes</taxon>
        <taxon>Debaryomycetaceae</taxon>
        <taxon>Spathaspora</taxon>
    </lineage>
</organism>
<evidence type="ECO:0000256" key="1">
    <source>
        <dbReference type="PROSITE-ProRule" id="PRU00047"/>
    </source>
</evidence>
<feature type="compositionally biased region" description="Acidic residues" evidence="2">
    <location>
        <begin position="357"/>
        <end position="373"/>
    </location>
</feature>
<keyword evidence="5" id="KW-1185">Reference proteome</keyword>
<dbReference type="EMBL" id="JAGSYN010000316">
    <property type="protein sequence ID" value="KAG7660375.1"/>
    <property type="molecule type" value="Genomic_DNA"/>
</dbReference>
<dbReference type="GO" id="GO:0008270">
    <property type="term" value="F:zinc ion binding"/>
    <property type="evidence" value="ECO:0007669"/>
    <property type="project" value="UniProtKB-KW"/>
</dbReference>
<feature type="compositionally biased region" description="Low complexity" evidence="2">
    <location>
        <begin position="333"/>
        <end position="356"/>
    </location>
</feature>
<proteinExistence type="predicted"/>
<keyword evidence="1" id="KW-0863">Zinc-finger</keyword>
<evidence type="ECO:0000256" key="2">
    <source>
        <dbReference type="SAM" id="MobiDB-lite"/>
    </source>
</evidence>
<dbReference type="GeneID" id="73472916"/>
<name>A0A8J5QE52_9ASCO</name>
<accession>A0A8J5QE52</accession>
<dbReference type="RefSeq" id="XP_049260609.1">
    <property type="nucleotide sequence ID" value="XM_049410256.1"/>
</dbReference>
<reference evidence="4 5" key="1">
    <citation type="journal article" date="2021" name="DNA Res.">
        <title>Genome analysis of Candida subhashii reveals its hybrid nature and dual mitochondrial genome conformations.</title>
        <authorList>
            <person name="Mixao V."/>
            <person name="Hegedusova E."/>
            <person name="Saus E."/>
            <person name="Pryszcz L.P."/>
            <person name="Cillingova A."/>
            <person name="Nosek J."/>
            <person name="Gabaldon T."/>
        </authorList>
    </citation>
    <scope>NUCLEOTIDE SEQUENCE [LARGE SCALE GENOMIC DNA]</scope>
    <source>
        <strain evidence="4 5">CBS 10753</strain>
    </source>
</reference>
<dbReference type="InterPro" id="IPR001878">
    <property type="entry name" value="Znf_CCHC"/>
</dbReference>
<dbReference type="AlphaFoldDB" id="A0A8J5QE52"/>
<evidence type="ECO:0000259" key="3">
    <source>
        <dbReference type="PROSITE" id="PS50158"/>
    </source>
</evidence>
<dbReference type="PROSITE" id="PS50158">
    <property type="entry name" value="ZF_CCHC"/>
    <property type="match status" value="1"/>
</dbReference>
<dbReference type="GO" id="GO:0003676">
    <property type="term" value="F:nucleic acid binding"/>
    <property type="evidence" value="ECO:0007669"/>
    <property type="project" value="InterPro"/>
</dbReference>
<dbReference type="SMART" id="SM00343">
    <property type="entry name" value="ZnF_C2HC"/>
    <property type="match status" value="1"/>
</dbReference>
<feature type="domain" description="CCHC-type" evidence="3">
    <location>
        <begin position="280"/>
        <end position="294"/>
    </location>
</feature>
<evidence type="ECO:0000313" key="4">
    <source>
        <dbReference type="EMBL" id="KAG7660375.1"/>
    </source>
</evidence>
<feature type="region of interest" description="Disordered" evidence="2">
    <location>
        <begin position="304"/>
        <end position="373"/>
    </location>
</feature>
<dbReference type="Proteomes" id="UP000694255">
    <property type="component" value="Unassembled WGS sequence"/>
</dbReference>
<keyword evidence="1" id="KW-0862">Zinc</keyword>
<evidence type="ECO:0000313" key="5">
    <source>
        <dbReference type="Proteomes" id="UP000694255"/>
    </source>
</evidence>
<comment type="caution">
    <text evidence="4">The sequence shown here is derived from an EMBL/GenBank/DDBJ whole genome shotgun (WGS) entry which is preliminary data.</text>
</comment>